<evidence type="ECO:0000313" key="5">
    <source>
        <dbReference type="Proteomes" id="UP000033673"/>
    </source>
</evidence>
<reference evidence="4 5" key="1">
    <citation type="journal article" date="2015" name="BMC Genomics">
        <title>Genome mining reveals unlocked bioactive potential of marine Gram-negative bacteria.</title>
        <authorList>
            <person name="Machado H."/>
            <person name="Sonnenschein E.C."/>
            <person name="Melchiorsen J."/>
            <person name="Gram L."/>
        </authorList>
    </citation>
    <scope>NUCLEOTIDE SEQUENCE [LARGE SCALE GENOMIC DNA]</scope>
    <source>
        <strain evidence="4 5">S2757</strain>
    </source>
</reference>
<dbReference type="Pfam" id="PF08308">
    <property type="entry name" value="PEGA"/>
    <property type="match status" value="1"/>
</dbReference>
<dbReference type="Proteomes" id="UP000033673">
    <property type="component" value="Unassembled WGS sequence"/>
</dbReference>
<dbReference type="EMBL" id="JXXV01000007">
    <property type="protein sequence ID" value="KJY84510.1"/>
    <property type="molecule type" value="Genomic_DNA"/>
</dbReference>
<evidence type="ECO:0000259" key="3">
    <source>
        <dbReference type="Pfam" id="PF08308"/>
    </source>
</evidence>
<dbReference type="AlphaFoldDB" id="A0A0F4NMZ0"/>
<accession>A0A0F4NMZ0</accession>
<feature type="coiled-coil region" evidence="1">
    <location>
        <begin position="132"/>
        <end position="159"/>
    </location>
</feature>
<gene>
    <name evidence="4" type="ORF">TW81_02995</name>
</gene>
<keyword evidence="1" id="KW-0175">Coiled coil</keyword>
<evidence type="ECO:0000256" key="1">
    <source>
        <dbReference type="SAM" id="Coils"/>
    </source>
</evidence>
<dbReference type="RefSeq" id="WP_045954254.1">
    <property type="nucleotide sequence ID" value="NZ_JXXV01000007.1"/>
</dbReference>
<keyword evidence="2" id="KW-0732">Signal</keyword>
<organism evidence="4 5">
    <name type="scientific">Vibrio galatheae</name>
    <dbReference type="NCBI Taxonomy" id="579748"/>
    <lineage>
        <taxon>Bacteria</taxon>
        <taxon>Pseudomonadati</taxon>
        <taxon>Pseudomonadota</taxon>
        <taxon>Gammaproteobacteria</taxon>
        <taxon>Vibrionales</taxon>
        <taxon>Vibrionaceae</taxon>
        <taxon>Vibrio</taxon>
    </lineage>
</organism>
<evidence type="ECO:0000313" key="4">
    <source>
        <dbReference type="EMBL" id="KJY84510.1"/>
    </source>
</evidence>
<evidence type="ECO:0000256" key="2">
    <source>
        <dbReference type="SAM" id="SignalP"/>
    </source>
</evidence>
<name>A0A0F4NMZ0_9VIBR</name>
<dbReference type="OrthoDB" id="5904534at2"/>
<feature type="coiled-coil region" evidence="1">
    <location>
        <begin position="33"/>
        <end position="91"/>
    </location>
</feature>
<protein>
    <submittedName>
        <fullName evidence="4">Chromosome partitioning protein ParA</fullName>
    </submittedName>
</protein>
<keyword evidence="5" id="KW-1185">Reference proteome</keyword>
<dbReference type="InterPro" id="IPR013229">
    <property type="entry name" value="PEGA"/>
</dbReference>
<dbReference type="STRING" id="579748.TW81_02995"/>
<proteinExistence type="predicted"/>
<dbReference type="PATRIC" id="fig|579748.3.peg.624"/>
<feature type="chain" id="PRO_5002473410" evidence="2">
    <location>
        <begin position="25"/>
        <end position="365"/>
    </location>
</feature>
<feature type="signal peptide" evidence="2">
    <location>
        <begin position="1"/>
        <end position="24"/>
    </location>
</feature>
<comment type="caution">
    <text evidence="4">The sequence shown here is derived from an EMBL/GenBank/DDBJ whole genome shotgun (WGS) entry which is preliminary data.</text>
</comment>
<sequence length="365" mass="41204">MIIRRIPALLLALSPLWVSTSILAEESVQADPVAEIESKLENKEAEMGTMATEFNSEAERLQQLQNDKSKLERSEQELNAKRNRAKSALDKQYNRLLDDPDIDLVSFQKAYQDAWSEVKENQSALLENQQAITESEMRLSQVKQKQARLNSELSYLKEQKVEARVKRIAAELRESDVLETSYKTTCSATMTLGECTSQGHYLTKQKAVKAFKAKLMDRLTESNVAKQNAKGVQLNVHVQESQIIRSGFEGNNSYFTQMQSQLQARPEASAACKLLNVSSRYCLKGEQETKSQKNDKNWVNVTVRSDQYDDSVVINGINYGSTPVEVVLPRGQHQVTVSKSGFETYNREISIDANDTVWVKLRPSG</sequence>
<feature type="domain" description="PEGA" evidence="3">
    <location>
        <begin position="298"/>
        <end position="362"/>
    </location>
</feature>